<keyword evidence="1" id="KW-1133">Transmembrane helix</keyword>
<evidence type="ECO:0000313" key="3">
    <source>
        <dbReference type="Proteomes" id="UP000324632"/>
    </source>
</evidence>
<sequence>MTEPEVLKQRLVKVLKWVSTFASAAGAINPIFSVAASLLKVVEKSVDDEYFITLENEFKKINKELNVILDQNSQNLRQIKKTAVDSQYRDIEENLLSLFSSYIEIVKAKPQHLECKKKNFIRRYENGKEYQYNLYELVVGKRKVFGQPILDVYWEHSKGDKEVMKNLCKDLAYLFFIGCITTMTYYEFKNDDMISREKEWEKKINEVKNAIGEWM</sequence>
<dbReference type="InterPro" id="IPR039051">
    <property type="entry name" value="SE-CTX-like"/>
</dbReference>
<keyword evidence="1" id="KW-0812">Transmembrane</keyword>
<comment type="caution">
    <text evidence="2">The sequence shown here is derived from an EMBL/GenBank/DDBJ whole genome shotgun (WGS) entry which is preliminary data.</text>
</comment>
<proteinExistence type="predicted"/>
<gene>
    <name evidence="2" type="ORF">E1301_Tti011203</name>
</gene>
<name>A0A5A9N100_9TELE</name>
<organism evidence="2 3">
    <name type="scientific">Triplophysa tibetana</name>
    <dbReference type="NCBI Taxonomy" id="1572043"/>
    <lineage>
        <taxon>Eukaryota</taxon>
        <taxon>Metazoa</taxon>
        <taxon>Chordata</taxon>
        <taxon>Craniata</taxon>
        <taxon>Vertebrata</taxon>
        <taxon>Euteleostomi</taxon>
        <taxon>Actinopterygii</taxon>
        <taxon>Neopterygii</taxon>
        <taxon>Teleostei</taxon>
        <taxon>Ostariophysi</taxon>
        <taxon>Cypriniformes</taxon>
        <taxon>Nemacheilidae</taxon>
        <taxon>Triplophysa</taxon>
    </lineage>
</organism>
<protein>
    <recommendedName>
        <fullName evidence="4">Rapunzel</fullName>
    </recommendedName>
</protein>
<evidence type="ECO:0000256" key="1">
    <source>
        <dbReference type="SAM" id="Phobius"/>
    </source>
</evidence>
<reference evidence="2 3" key="1">
    <citation type="journal article" date="2019" name="Mol. Ecol. Resour.">
        <title>Chromosome-level genome assembly of Triplophysa tibetana, a fish adapted to the harsh high-altitude environment of the Tibetan Plateau.</title>
        <authorList>
            <person name="Yang X."/>
            <person name="Liu H."/>
            <person name="Ma Z."/>
            <person name="Zou Y."/>
            <person name="Zou M."/>
            <person name="Mao Y."/>
            <person name="Li X."/>
            <person name="Wang H."/>
            <person name="Chen T."/>
            <person name="Wang W."/>
            <person name="Yang R."/>
        </authorList>
    </citation>
    <scope>NUCLEOTIDE SEQUENCE [LARGE SCALE GENOMIC DNA]</scope>
    <source>
        <strain evidence="2">TTIB1903HZAU</strain>
        <tissue evidence="2">Muscle</tissue>
    </source>
</reference>
<keyword evidence="3" id="KW-1185">Reference proteome</keyword>
<dbReference type="AlphaFoldDB" id="A0A5A9N100"/>
<dbReference type="Proteomes" id="UP000324632">
    <property type="component" value="Chromosome 24"/>
</dbReference>
<accession>A0A5A9N100</accession>
<evidence type="ECO:0000313" key="2">
    <source>
        <dbReference type="EMBL" id="KAA0702711.1"/>
    </source>
</evidence>
<evidence type="ECO:0008006" key="4">
    <source>
        <dbReference type="Google" id="ProtNLM"/>
    </source>
</evidence>
<dbReference type="PANTHER" id="PTHR40472:SF7">
    <property type="entry name" value="PROTEIN RAPUNZEL"/>
    <property type="match status" value="1"/>
</dbReference>
<keyword evidence="1" id="KW-0472">Membrane</keyword>
<dbReference type="PANTHER" id="PTHR40472">
    <property type="entry name" value="RICIN B-TYPE LECTIN DOMAIN-CONTAINING PROTEIN"/>
    <property type="match status" value="1"/>
</dbReference>
<feature type="transmembrane region" description="Helical" evidence="1">
    <location>
        <begin position="171"/>
        <end position="188"/>
    </location>
</feature>
<dbReference type="EMBL" id="SOYY01000024">
    <property type="protein sequence ID" value="KAA0702711.1"/>
    <property type="molecule type" value="Genomic_DNA"/>
</dbReference>